<accession>A0A0D2CVG0</accession>
<keyword evidence="2" id="KW-1185">Reference proteome</keyword>
<name>A0A0D2CVG0_9EURO</name>
<protein>
    <submittedName>
        <fullName evidence="1">Uncharacterized protein</fullName>
    </submittedName>
</protein>
<dbReference type="EMBL" id="KN847040">
    <property type="protein sequence ID" value="KIW35088.1"/>
    <property type="molecule type" value="Genomic_DNA"/>
</dbReference>
<reference evidence="1 2" key="1">
    <citation type="submission" date="2015-01" db="EMBL/GenBank/DDBJ databases">
        <title>The Genome Sequence of Cladophialophora immunda CBS83496.</title>
        <authorList>
            <consortium name="The Broad Institute Genomics Platform"/>
            <person name="Cuomo C."/>
            <person name="de Hoog S."/>
            <person name="Gorbushina A."/>
            <person name="Stielow B."/>
            <person name="Teixiera M."/>
            <person name="Abouelleil A."/>
            <person name="Chapman S.B."/>
            <person name="Priest M."/>
            <person name="Young S.K."/>
            <person name="Wortman J."/>
            <person name="Nusbaum C."/>
            <person name="Birren B."/>
        </authorList>
    </citation>
    <scope>NUCLEOTIDE SEQUENCE [LARGE SCALE GENOMIC DNA]</scope>
    <source>
        <strain evidence="1 2">CBS 83496</strain>
    </source>
</reference>
<organism evidence="1 2">
    <name type="scientific">Cladophialophora immunda</name>
    <dbReference type="NCBI Taxonomy" id="569365"/>
    <lineage>
        <taxon>Eukaryota</taxon>
        <taxon>Fungi</taxon>
        <taxon>Dikarya</taxon>
        <taxon>Ascomycota</taxon>
        <taxon>Pezizomycotina</taxon>
        <taxon>Eurotiomycetes</taxon>
        <taxon>Chaetothyriomycetidae</taxon>
        <taxon>Chaetothyriales</taxon>
        <taxon>Herpotrichiellaceae</taxon>
        <taxon>Cladophialophora</taxon>
    </lineage>
</organism>
<dbReference type="OrthoDB" id="511599at2759"/>
<proteinExistence type="predicted"/>
<evidence type="ECO:0000313" key="2">
    <source>
        <dbReference type="Proteomes" id="UP000054466"/>
    </source>
</evidence>
<dbReference type="RefSeq" id="XP_016255304.1">
    <property type="nucleotide sequence ID" value="XM_016388376.1"/>
</dbReference>
<sequence>MADPKNDTIMFEYGEGSPGKQHHHDLTGSLLTTTNSPGDYPIYSAPRPDFLSVFNRVAPFVDGLRESGILDRYDYARLRMTCKTTAQELKPYPYDRTEADTKDPYFAGVQAIPCDDCGIPSDRLVVKPCHGLGTWKSEGGFSGCGKLVCTYCVMFAQGSRWAEGAYELHYCRPCGWRFHRDHPGARTGEPCRCDFKHGGDVVDQPDSQWQCESCRRTLHETLSTAARDNLMALEAERLVFVRDHSQHPFAGGSRRWINDARRNRNFCPGCGVDYLGLIRTWEDSDWDGIRYPHDMVRQCMACLEPKWNGD</sequence>
<gene>
    <name evidence="1" type="ORF">PV07_01808</name>
</gene>
<dbReference type="HOGENOM" id="CLU_879980_0_0_1"/>
<dbReference type="AlphaFoldDB" id="A0A0D2CVG0"/>
<dbReference type="VEuPathDB" id="FungiDB:PV07_01808"/>
<evidence type="ECO:0000313" key="1">
    <source>
        <dbReference type="EMBL" id="KIW35088.1"/>
    </source>
</evidence>
<dbReference type="Proteomes" id="UP000054466">
    <property type="component" value="Unassembled WGS sequence"/>
</dbReference>
<dbReference type="GeneID" id="27341002"/>